<dbReference type="Pfam" id="PF07911">
    <property type="entry name" value="DUF1677"/>
    <property type="match status" value="1"/>
</dbReference>
<sequence length="186" mass="20317">MADVQETMILQTGNNGLLLLGPKIFQQRDQELRRSFSECSNHINTNQFIPGGGGGGGCSDAAETVRCACCSVPEECTAAYIRRVRAAHCGSWVCGLCAEAVGERRRREPTAGVEAALRWHTAVCRDFNATTRLNPKLSLAGSMRDIARRSFNRRASASSSATTCHDELRGSKTMERTLSCQPRFFA</sequence>
<evidence type="ECO:0000313" key="1">
    <source>
        <dbReference type="EMBL" id="KAF8667073.1"/>
    </source>
</evidence>
<reference evidence="1" key="1">
    <citation type="submission" date="2020-07" db="EMBL/GenBank/DDBJ databases">
        <title>Genome sequence and genetic diversity analysis of an under-domesticated orphan crop, white fonio (Digitaria exilis).</title>
        <authorList>
            <person name="Bennetzen J.L."/>
            <person name="Chen S."/>
            <person name="Ma X."/>
            <person name="Wang X."/>
            <person name="Yssel A.E.J."/>
            <person name="Chaluvadi S.R."/>
            <person name="Johnson M."/>
            <person name="Gangashetty P."/>
            <person name="Hamidou F."/>
            <person name="Sanogo M.D."/>
            <person name="Zwaenepoel A."/>
            <person name="Wallace J."/>
            <person name="Van De Peer Y."/>
            <person name="Van Deynze A."/>
        </authorList>
    </citation>
    <scope>NUCLEOTIDE SEQUENCE</scope>
    <source>
        <tissue evidence="1">Leaves</tissue>
    </source>
</reference>
<dbReference type="AlphaFoldDB" id="A0A835ANA6"/>
<gene>
    <name evidence="1" type="ORF">HU200_053251</name>
</gene>
<keyword evidence="2" id="KW-1185">Reference proteome</keyword>
<dbReference type="InterPro" id="IPR012876">
    <property type="entry name" value="DUF1677_pln"/>
</dbReference>
<proteinExistence type="predicted"/>
<dbReference type="PANTHER" id="PTHR33108">
    <property type="entry name" value="OS01G0745000 PROTEIN"/>
    <property type="match status" value="1"/>
</dbReference>
<dbReference type="EMBL" id="JACEFO010002303">
    <property type="protein sequence ID" value="KAF8667073.1"/>
    <property type="molecule type" value="Genomic_DNA"/>
</dbReference>
<dbReference type="PANTHER" id="PTHR33108:SF49">
    <property type="entry name" value="OS05G0202600 PROTEIN"/>
    <property type="match status" value="1"/>
</dbReference>
<protein>
    <submittedName>
        <fullName evidence="1">Uncharacterized protein</fullName>
    </submittedName>
</protein>
<dbReference type="OrthoDB" id="678173at2759"/>
<comment type="caution">
    <text evidence="1">The sequence shown here is derived from an EMBL/GenBank/DDBJ whole genome shotgun (WGS) entry which is preliminary data.</text>
</comment>
<name>A0A835ANA6_9POAL</name>
<dbReference type="Proteomes" id="UP000636709">
    <property type="component" value="Unassembled WGS sequence"/>
</dbReference>
<organism evidence="1 2">
    <name type="scientific">Digitaria exilis</name>
    <dbReference type="NCBI Taxonomy" id="1010633"/>
    <lineage>
        <taxon>Eukaryota</taxon>
        <taxon>Viridiplantae</taxon>
        <taxon>Streptophyta</taxon>
        <taxon>Embryophyta</taxon>
        <taxon>Tracheophyta</taxon>
        <taxon>Spermatophyta</taxon>
        <taxon>Magnoliopsida</taxon>
        <taxon>Liliopsida</taxon>
        <taxon>Poales</taxon>
        <taxon>Poaceae</taxon>
        <taxon>PACMAD clade</taxon>
        <taxon>Panicoideae</taxon>
        <taxon>Panicodae</taxon>
        <taxon>Paniceae</taxon>
        <taxon>Anthephorinae</taxon>
        <taxon>Digitaria</taxon>
    </lineage>
</organism>
<accession>A0A835ANA6</accession>
<evidence type="ECO:0000313" key="2">
    <source>
        <dbReference type="Proteomes" id="UP000636709"/>
    </source>
</evidence>